<comment type="caution">
    <text evidence="1">The sequence shown here is derived from an EMBL/GenBank/DDBJ whole genome shotgun (WGS) entry which is preliminary data.</text>
</comment>
<dbReference type="RefSeq" id="WP_125974819.1">
    <property type="nucleotide sequence ID" value="NZ_BAAADY010000016.1"/>
</dbReference>
<protein>
    <submittedName>
        <fullName evidence="1">Uncharacterized protein</fullName>
    </submittedName>
</protein>
<dbReference type="EMBL" id="JAATJB010000014">
    <property type="protein sequence ID" value="NJB99330.1"/>
    <property type="molecule type" value="Genomic_DNA"/>
</dbReference>
<sequence length="360" mass="37296">MRSVDWRGDLRFDVIVRSVGSASPNIAAAIAAGLGLPVEAVVASIYRAPSPLARALPRSAADAMCALLCELGLVVDVDVSPTALEPAVTLDVAAEIADPALTEAAGLAIADFLGVSVDEAMELLMTPPGIVLGNVSPVTVAAFEARLPQGALELTTADPLTSRYALFAGDLPPSERAAVASMLPGVVLADDTSLVVMDLSHGDADRIWRRLARNPGVRVFNQAFLRYDVQLDAADSDDPGVAAALEELAGIPLDDCDSVLALAPVTIENGVRHADVETRLKAYAARGISVTARLASFVEHVLVVESAPPPALALVGASGTAVLPLQLPPLSLPRARLLRARLEQAGADVLQYDAPPARAA</sequence>
<evidence type="ECO:0000313" key="1">
    <source>
        <dbReference type="EMBL" id="NJB99330.1"/>
    </source>
</evidence>
<organism evidence="1 2">
    <name type="scientific">Sphingomonas trueperi</name>
    <dbReference type="NCBI Taxonomy" id="53317"/>
    <lineage>
        <taxon>Bacteria</taxon>
        <taxon>Pseudomonadati</taxon>
        <taxon>Pseudomonadota</taxon>
        <taxon>Alphaproteobacteria</taxon>
        <taxon>Sphingomonadales</taxon>
        <taxon>Sphingomonadaceae</taxon>
        <taxon>Sphingomonas</taxon>
    </lineage>
</organism>
<dbReference type="AlphaFoldDB" id="A0A7X6BEG1"/>
<evidence type="ECO:0000313" key="2">
    <source>
        <dbReference type="Proteomes" id="UP000531251"/>
    </source>
</evidence>
<reference evidence="1 2" key="1">
    <citation type="submission" date="2020-03" db="EMBL/GenBank/DDBJ databases">
        <title>Genomic Encyclopedia of Type Strains, Phase IV (KMG-IV): sequencing the most valuable type-strain genomes for metagenomic binning, comparative biology and taxonomic classification.</title>
        <authorList>
            <person name="Goeker M."/>
        </authorList>
    </citation>
    <scope>NUCLEOTIDE SEQUENCE [LARGE SCALE GENOMIC DNA]</scope>
    <source>
        <strain evidence="1 2">DSM 7225</strain>
    </source>
</reference>
<accession>A0A7X6BEG1</accession>
<gene>
    <name evidence="1" type="ORF">GGR89_003671</name>
</gene>
<proteinExistence type="predicted"/>
<keyword evidence="2" id="KW-1185">Reference proteome</keyword>
<dbReference type="Proteomes" id="UP000531251">
    <property type="component" value="Unassembled WGS sequence"/>
</dbReference>
<name>A0A7X6BEG1_9SPHN</name>